<evidence type="ECO:0000313" key="1">
    <source>
        <dbReference type="EMBL" id="MBM6994540.1"/>
    </source>
</evidence>
<sequence length="89" mass="10505">MLQFVQQFQPIPSHTPQNAAQNATFRPRKTVWGVEMLQEKQHFTSTGPFHTHILHEMQHFRELVSYVWDEPFFAFSGLRFLASQLQKCS</sequence>
<proteinExistence type="predicted"/>
<dbReference type="EMBL" id="JADCNN020000002">
    <property type="protein sequence ID" value="MBM6994540.1"/>
    <property type="molecule type" value="Genomic_DNA"/>
</dbReference>
<comment type="caution">
    <text evidence="1">The sequence shown here is derived from an EMBL/GenBank/DDBJ whole genome shotgun (WGS) entry which is preliminary data.</text>
</comment>
<organism evidence="1 2">
    <name type="scientific">Paenibacillus rhizolycopersici</name>
    <dbReference type="NCBI Taxonomy" id="2780073"/>
    <lineage>
        <taxon>Bacteria</taxon>
        <taxon>Bacillati</taxon>
        <taxon>Bacillota</taxon>
        <taxon>Bacilli</taxon>
        <taxon>Bacillales</taxon>
        <taxon>Paenibacillaceae</taxon>
        <taxon>Paenibacillus</taxon>
    </lineage>
</organism>
<protein>
    <submittedName>
        <fullName evidence="1">Uncharacterized protein</fullName>
    </submittedName>
</protein>
<dbReference type="RefSeq" id="WP_193416679.1">
    <property type="nucleotide sequence ID" value="NZ_JADCNN020000002.1"/>
</dbReference>
<gene>
    <name evidence="1" type="ORF">IM700_002560</name>
</gene>
<accession>A0ABS2GZY1</accession>
<dbReference type="Proteomes" id="UP001516620">
    <property type="component" value="Unassembled WGS sequence"/>
</dbReference>
<keyword evidence="2" id="KW-1185">Reference proteome</keyword>
<name>A0ABS2GZY1_9BACL</name>
<evidence type="ECO:0000313" key="2">
    <source>
        <dbReference type="Proteomes" id="UP001516620"/>
    </source>
</evidence>
<reference evidence="1 2" key="1">
    <citation type="submission" date="2021-01" db="EMBL/GenBank/DDBJ databases">
        <title>Paenibacillus sp.nov. isolated from the rhizosphere soil of tomato plant.</title>
        <authorList>
            <person name="Thin K.K."/>
            <person name="Zhang X."/>
            <person name="He S."/>
        </authorList>
    </citation>
    <scope>NUCLEOTIDE SEQUENCE [LARGE SCALE GENOMIC DNA]</scope>
    <source>
        <strain evidence="1 2">DXFW5</strain>
    </source>
</reference>